<evidence type="ECO:0000256" key="1">
    <source>
        <dbReference type="SAM" id="MobiDB-lite"/>
    </source>
</evidence>
<organism evidence="2 3">
    <name type="scientific">Haematococcus lacustris</name>
    <name type="common">Green alga</name>
    <name type="synonym">Haematococcus pluvialis</name>
    <dbReference type="NCBI Taxonomy" id="44745"/>
    <lineage>
        <taxon>Eukaryota</taxon>
        <taxon>Viridiplantae</taxon>
        <taxon>Chlorophyta</taxon>
        <taxon>core chlorophytes</taxon>
        <taxon>Chlorophyceae</taxon>
        <taxon>CS clade</taxon>
        <taxon>Chlamydomonadales</taxon>
        <taxon>Haematococcaceae</taxon>
        <taxon>Haematococcus</taxon>
    </lineage>
</organism>
<comment type="caution">
    <text evidence="2">The sequence shown here is derived from an EMBL/GenBank/DDBJ whole genome shotgun (WGS) entry which is preliminary data.</text>
</comment>
<dbReference type="Proteomes" id="UP000485058">
    <property type="component" value="Unassembled WGS sequence"/>
</dbReference>
<proteinExistence type="predicted"/>
<name>A0A6A0A4A4_HAELA</name>
<sequence>MVSCWMESSIEAKLQHFRLDNQAAVSCSTRAHAVCFQAVRRKMLARRRCGSVFLSPSNATVEYLASLNASLGKERRRQILADILVWAEVTQQHYDASTRRFVVEPNQHDESFLRIGGFLKEAMEEQESSKLEWDVETAGIVPAWVSTTTSAGLNALKMPGDWRVAGSQGHRHISPHSMQLSPQ</sequence>
<dbReference type="EMBL" id="BLLF01002774">
    <property type="protein sequence ID" value="GFH25292.1"/>
    <property type="molecule type" value="Genomic_DNA"/>
</dbReference>
<keyword evidence="3" id="KW-1185">Reference proteome</keyword>
<evidence type="ECO:0000313" key="3">
    <source>
        <dbReference type="Proteomes" id="UP000485058"/>
    </source>
</evidence>
<feature type="region of interest" description="Disordered" evidence="1">
    <location>
        <begin position="164"/>
        <end position="183"/>
    </location>
</feature>
<gene>
    <name evidence="2" type="ORF">HaLaN_23231</name>
</gene>
<reference evidence="2 3" key="1">
    <citation type="submission" date="2020-02" db="EMBL/GenBank/DDBJ databases">
        <title>Draft genome sequence of Haematococcus lacustris strain NIES-144.</title>
        <authorList>
            <person name="Morimoto D."/>
            <person name="Nakagawa S."/>
            <person name="Yoshida T."/>
            <person name="Sawayama S."/>
        </authorList>
    </citation>
    <scope>NUCLEOTIDE SEQUENCE [LARGE SCALE GENOMIC DNA]</scope>
    <source>
        <strain evidence="2 3">NIES-144</strain>
    </source>
</reference>
<protein>
    <submittedName>
        <fullName evidence="2">Uncharacterized protein</fullName>
    </submittedName>
</protein>
<dbReference type="AlphaFoldDB" id="A0A6A0A4A4"/>
<accession>A0A6A0A4A4</accession>
<evidence type="ECO:0000313" key="2">
    <source>
        <dbReference type="EMBL" id="GFH25292.1"/>
    </source>
</evidence>